<keyword evidence="12" id="KW-1185">Reference proteome</keyword>
<organism evidence="11 12">
    <name type="scientific">Clostridium vincentii</name>
    <dbReference type="NCBI Taxonomy" id="52704"/>
    <lineage>
        <taxon>Bacteria</taxon>
        <taxon>Bacillati</taxon>
        <taxon>Bacillota</taxon>
        <taxon>Clostridia</taxon>
        <taxon>Eubacteriales</taxon>
        <taxon>Clostridiaceae</taxon>
        <taxon>Clostridium</taxon>
    </lineage>
</organism>
<evidence type="ECO:0000313" key="12">
    <source>
        <dbReference type="Proteomes" id="UP000239471"/>
    </source>
</evidence>
<feature type="binding site" evidence="10">
    <location>
        <position position="105"/>
    </location>
    <ligand>
        <name>Zn(2+)</name>
        <dbReference type="ChEBI" id="CHEBI:29105"/>
        <label>2</label>
    </ligand>
</feature>
<dbReference type="InterPro" id="IPR050246">
    <property type="entry name" value="Class_II_FBP_aldolase"/>
</dbReference>
<accession>A0A2T0BEU3</accession>
<feature type="binding site" evidence="10">
    <location>
        <position position="135"/>
    </location>
    <ligand>
        <name>Zn(2+)</name>
        <dbReference type="ChEBI" id="CHEBI:29105"/>
        <label>2</label>
    </ligand>
</feature>
<dbReference type="NCBIfam" id="NF006626">
    <property type="entry name" value="PRK09195.1"/>
    <property type="match status" value="1"/>
</dbReference>
<dbReference type="GO" id="GO:0009025">
    <property type="term" value="F:tagatose-bisphosphate aldolase activity"/>
    <property type="evidence" value="ECO:0007669"/>
    <property type="project" value="UniProtKB-EC"/>
</dbReference>
<feature type="binding site" evidence="9">
    <location>
        <begin position="210"/>
        <end position="212"/>
    </location>
    <ligand>
        <name>dihydroxyacetone phosphate</name>
        <dbReference type="ChEBI" id="CHEBI:57642"/>
    </ligand>
</feature>
<comment type="caution">
    <text evidence="11">The sequence shown here is derived from an EMBL/GenBank/DDBJ whole genome shotgun (WGS) entry which is preliminary data.</text>
</comment>
<dbReference type="GO" id="GO:0005975">
    <property type="term" value="P:carbohydrate metabolic process"/>
    <property type="evidence" value="ECO:0007669"/>
    <property type="project" value="InterPro"/>
</dbReference>
<evidence type="ECO:0000256" key="1">
    <source>
        <dbReference type="ARBA" id="ARBA00005191"/>
    </source>
</evidence>
<keyword evidence="5 11" id="KW-0456">Lyase</keyword>
<feature type="binding site" evidence="10">
    <location>
        <position position="209"/>
    </location>
    <ligand>
        <name>Zn(2+)</name>
        <dbReference type="ChEBI" id="CHEBI:29105"/>
        <label>1</label>
        <note>catalytic</note>
    </ligand>
</feature>
<dbReference type="SUPFAM" id="SSF51569">
    <property type="entry name" value="Aldolase"/>
    <property type="match status" value="1"/>
</dbReference>
<dbReference type="CDD" id="cd00947">
    <property type="entry name" value="TBP_aldolase_IIB"/>
    <property type="match status" value="1"/>
</dbReference>
<dbReference type="Gene3D" id="3.20.20.70">
    <property type="entry name" value="Aldolase class I"/>
    <property type="match status" value="1"/>
</dbReference>
<protein>
    <recommendedName>
        <fullName evidence="2">tagatose-bisphosphate aldolase</fullName>
        <ecNumber evidence="2">4.1.2.40</ecNumber>
    </recommendedName>
    <alternativeName>
        <fullName evidence="7">D-tagatose-bisphosphate aldolase class II</fullName>
    </alternativeName>
    <alternativeName>
        <fullName evidence="6">Tagatose-bisphosphate aldolase</fullName>
    </alternativeName>
</protein>
<dbReference type="InterPro" id="IPR011288">
    <property type="entry name" value="TagBP_ald_KbaY/GatY"/>
</dbReference>
<dbReference type="InterPro" id="IPR000771">
    <property type="entry name" value="FBA_II"/>
</dbReference>
<dbReference type="PANTHER" id="PTHR30304">
    <property type="entry name" value="D-TAGATOSE-1,6-BISPHOSPHATE ALDOLASE"/>
    <property type="match status" value="1"/>
</dbReference>
<keyword evidence="4 10" id="KW-0862">Zinc</keyword>
<dbReference type="GO" id="GO:2001059">
    <property type="term" value="P:D-tagatose 6-phosphate catabolic process"/>
    <property type="evidence" value="ECO:0007669"/>
    <property type="project" value="UniProtKB-UniPathway"/>
</dbReference>
<reference evidence="11 12" key="1">
    <citation type="submission" date="2018-03" db="EMBL/GenBank/DDBJ databases">
        <title>Genome sequence of Clostridium vincentii DSM 10228.</title>
        <authorList>
            <person name="Poehlein A."/>
            <person name="Daniel R."/>
        </authorList>
    </citation>
    <scope>NUCLEOTIDE SEQUENCE [LARGE SCALE GENOMIC DNA]</scope>
    <source>
        <strain evidence="11 12">DSM 10228</strain>
    </source>
</reference>
<dbReference type="RefSeq" id="WP_106059724.1">
    <property type="nucleotide sequence ID" value="NZ_PVXQ01000016.1"/>
</dbReference>
<dbReference type="UniPathway" id="UPA00704">
    <property type="reaction ID" value="UER00716"/>
</dbReference>
<dbReference type="AlphaFoldDB" id="A0A2T0BEU3"/>
<evidence type="ECO:0000256" key="9">
    <source>
        <dbReference type="PIRSR" id="PIRSR001359-2"/>
    </source>
</evidence>
<dbReference type="EMBL" id="PVXQ01000016">
    <property type="protein sequence ID" value="PRR82405.1"/>
    <property type="molecule type" value="Genomic_DNA"/>
</dbReference>
<dbReference type="Pfam" id="PF01116">
    <property type="entry name" value="F_bP_aldolase"/>
    <property type="match status" value="1"/>
</dbReference>
<dbReference type="Proteomes" id="UP000239471">
    <property type="component" value="Unassembled WGS sequence"/>
</dbReference>
<evidence type="ECO:0000256" key="5">
    <source>
        <dbReference type="ARBA" id="ARBA00023239"/>
    </source>
</evidence>
<dbReference type="PROSITE" id="PS00806">
    <property type="entry name" value="ALDOLASE_CLASS_II_2"/>
    <property type="match status" value="1"/>
</dbReference>
<evidence type="ECO:0000256" key="6">
    <source>
        <dbReference type="ARBA" id="ARBA00031246"/>
    </source>
</evidence>
<name>A0A2T0BEU3_9CLOT</name>
<gene>
    <name evidence="11" type="primary">gatY</name>
    <name evidence="11" type="ORF">CLVI_17450</name>
</gene>
<evidence type="ECO:0000313" key="11">
    <source>
        <dbReference type="EMBL" id="PRR82405.1"/>
    </source>
</evidence>
<comment type="pathway">
    <text evidence="1">Carbohydrate metabolism; D-tagatose 6-phosphate degradation; D-glyceraldehyde 3-phosphate and glycerone phosphate from D-tagatose 6-phosphate: step 2/2.</text>
</comment>
<keyword evidence="3 10" id="KW-0479">Metal-binding</keyword>
<feature type="binding site" evidence="9">
    <location>
        <begin position="231"/>
        <end position="234"/>
    </location>
    <ligand>
        <name>dihydroxyacetone phosphate</name>
        <dbReference type="ChEBI" id="CHEBI:57642"/>
    </ligand>
</feature>
<evidence type="ECO:0000256" key="3">
    <source>
        <dbReference type="ARBA" id="ARBA00022723"/>
    </source>
</evidence>
<proteinExistence type="predicted"/>
<evidence type="ECO:0000256" key="7">
    <source>
        <dbReference type="ARBA" id="ARBA00032933"/>
    </source>
</evidence>
<dbReference type="OrthoDB" id="9803995at2"/>
<dbReference type="PIRSF" id="PIRSF001359">
    <property type="entry name" value="F_bP_aldolase_II"/>
    <property type="match status" value="1"/>
</dbReference>
<comment type="cofactor">
    <cofactor evidence="10">
        <name>Zn(2+)</name>
        <dbReference type="ChEBI" id="CHEBI:29105"/>
    </cofactor>
    <text evidence="10">Binds 2 Zn(2+) ions per subunit. One is catalytic and the other provides a structural contribution.</text>
</comment>
<dbReference type="PANTHER" id="PTHR30304:SF0">
    <property type="entry name" value="D-TAGATOSE-1,6-BISPHOSPHATE ALDOLASE SUBUNIT GATY-RELATED"/>
    <property type="match status" value="1"/>
</dbReference>
<evidence type="ECO:0000256" key="4">
    <source>
        <dbReference type="ARBA" id="ARBA00022833"/>
    </source>
</evidence>
<feature type="binding site" evidence="10">
    <location>
        <position position="181"/>
    </location>
    <ligand>
        <name>Zn(2+)</name>
        <dbReference type="ChEBI" id="CHEBI:29105"/>
        <label>1</label>
        <note>catalytic</note>
    </ligand>
</feature>
<dbReference type="NCBIfam" id="NF009374">
    <property type="entry name" value="PRK12737.1"/>
    <property type="match status" value="1"/>
</dbReference>
<sequence>MNLLSTREMLLKAQKDGYAVPAFNIHNLETLQVVAETAMEMRSPVIIAGTPSTIEEYAGPDYIKAMAEVAAGKYNIPIAIHLDHFEDVQAIKKDIDIGFKSCMIDASKKSFEENIATVKAVVEYAHEYDAVVEAELGKLGGVEDDLVVDKKDAMYTNPDNAAEFVSRTGIDSLAIAIGTAHGLYKGEPKLDFERLKEIRSKVSIPLVLHGASDVPDELVKKAISLGICKVNVATDLKIPFSDAVKEYFKENPKANDPRKYMAPGKEAMKKIVMHKINVCGSANRY</sequence>
<dbReference type="NCBIfam" id="TIGR01858">
    <property type="entry name" value="tag_bisphos_ald"/>
    <property type="match status" value="1"/>
</dbReference>
<evidence type="ECO:0000256" key="8">
    <source>
        <dbReference type="PIRSR" id="PIRSR001359-1"/>
    </source>
</evidence>
<dbReference type="GO" id="GO:0008270">
    <property type="term" value="F:zinc ion binding"/>
    <property type="evidence" value="ECO:0007669"/>
    <property type="project" value="InterPro"/>
</dbReference>
<dbReference type="InterPro" id="IPR013785">
    <property type="entry name" value="Aldolase_TIM"/>
</dbReference>
<dbReference type="FunFam" id="3.20.20.70:FF:000043">
    <property type="entry name" value="D-tagatose-1,6-bisphosphate aldolase subunit GatY"/>
    <property type="match status" value="1"/>
</dbReference>
<feature type="active site" description="Proton donor" evidence="8">
    <location>
        <position position="83"/>
    </location>
</feature>
<dbReference type="EC" id="4.1.2.40" evidence="2"/>
<feature type="binding site" evidence="10">
    <location>
        <position position="84"/>
    </location>
    <ligand>
        <name>Zn(2+)</name>
        <dbReference type="ChEBI" id="CHEBI:29105"/>
        <label>1</label>
        <note>catalytic</note>
    </ligand>
</feature>
<evidence type="ECO:0000256" key="10">
    <source>
        <dbReference type="PIRSR" id="PIRSR001359-3"/>
    </source>
</evidence>
<feature type="binding site" evidence="9">
    <location>
        <position position="182"/>
    </location>
    <ligand>
        <name>dihydroxyacetone phosphate</name>
        <dbReference type="ChEBI" id="CHEBI:57642"/>
    </ligand>
</feature>
<dbReference type="NCBIfam" id="TIGR00167">
    <property type="entry name" value="cbbA"/>
    <property type="match status" value="1"/>
</dbReference>
<evidence type="ECO:0000256" key="2">
    <source>
        <dbReference type="ARBA" id="ARBA00012905"/>
    </source>
</evidence>